<evidence type="ECO:0000313" key="7">
    <source>
        <dbReference type="EMBL" id="KKM85564.1"/>
    </source>
</evidence>
<evidence type="ECO:0000256" key="4">
    <source>
        <dbReference type="ARBA" id="ARBA00022884"/>
    </source>
</evidence>
<comment type="function">
    <text evidence="1">This subunit may be involved in monitoring complementarity of crRNA and target RNA.</text>
</comment>
<evidence type="ECO:0000256" key="2">
    <source>
        <dbReference type="ARBA" id="ARBA00006896"/>
    </source>
</evidence>
<dbReference type="EMBL" id="LAZR01007389">
    <property type="protein sequence ID" value="KKM85564.1"/>
    <property type="molecule type" value="Genomic_DNA"/>
</dbReference>
<sequence length="102" mass="11557">PNRLTKGSLSSAQLRRFFGEFRQLEKKVKAMGFERVKPLIKMVKSKASYAANPANPKIPAAFKNFLVKNINEIQTEKDFEAFMLHFEAVVGFFYGIEGAGRN</sequence>
<accession>A0A0F9KTC8</accession>
<organism evidence="7">
    <name type="scientific">marine sediment metagenome</name>
    <dbReference type="NCBI Taxonomy" id="412755"/>
    <lineage>
        <taxon>unclassified sequences</taxon>
        <taxon>metagenomes</taxon>
        <taxon>ecological metagenomes</taxon>
    </lineage>
</organism>
<evidence type="ECO:0000256" key="5">
    <source>
        <dbReference type="ARBA" id="ARBA00023118"/>
    </source>
</evidence>
<dbReference type="GO" id="GO:0003723">
    <property type="term" value="F:RNA binding"/>
    <property type="evidence" value="ECO:0007669"/>
    <property type="project" value="UniProtKB-KW"/>
</dbReference>
<evidence type="ECO:0000256" key="3">
    <source>
        <dbReference type="ARBA" id="ARBA00016118"/>
    </source>
</evidence>
<protein>
    <recommendedName>
        <fullName evidence="3">CRISPR system Cms protein Csm2</fullName>
    </recommendedName>
    <alternativeName>
        <fullName evidence="6">CRISPR type III A-associated protein Csm2</fullName>
    </alternativeName>
</protein>
<comment type="caution">
    <text evidence="7">The sequence shown here is derived from an EMBL/GenBank/DDBJ whole genome shotgun (WGS) entry which is preliminary data.</text>
</comment>
<name>A0A0F9KTC8_9ZZZZ</name>
<gene>
    <name evidence="7" type="ORF">LCGC14_1287820</name>
</gene>
<dbReference type="Pfam" id="PF03750">
    <property type="entry name" value="Csm2_III-A"/>
    <property type="match status" value="1"/>
</dbReference>
<comment type="similarity">
    <text evidence="2">Belongs to the CRISPR-associated Csm2 family.</text>
</comment>
<reference evidence="7" key="1">
    <citation type="journal article" date="2015" name="Nature">
        <title>Complex archaea that bridge the gap between prokaryotes and eukaryotes.</title>
        <authorList>
            <person name="Spang A."/>
            <person name="Saw J.H."/>
            <person name="Jorgensen S.L."/>
            <person name="Zaremba-Niedzwiedzka K."/>
            <person name="Martijn J."/>
            <person name="Lind A.E."/>
            <person name="van Eijk R."/>
            <person name="Schleper C."/>
            <person name="Guy L."/>
            <person name="Ettema T.J."/>
        </authorList>
    </citation>
    <scope>NUCLEOTIDE SEQUENCE</scope>
</reference>
<evidence type="ECO:0000256" key="6">
    <source>
        <dbReference type="ARBA" id="ARBA00031723"/>
    </source>
</evidence>
<evidence type="ECO:0000256" key="1">
    <source>
        <dbReference type="ARBA" id="ARBA00003640"/>
    </source>
</evidence>
<keyword evidence="4" id="KW-0694">RNA-binding</keyword>
<feature type="non-terminal residue" evidence="7">
    <location>
        <position position="1"/>
    </location>
</feature>
<keyword evidence="5" id="KW-0051">Antiviral defense</keyword>
<dbReference type="AlphaFoldDB" id="A0A0F9KTC8"/>
<dbReference type="GO" id="GO:0051607">
    <property type="term" value="P:defense response to virus"/>
    <property type="evidence" value="ECO:0007669"/>
    <property type="project" value="UniProtKB-KW"/>
</dbReference>
<dbReference type="NCBIfam" id="TIGR01870">
    <property type="entry name" value="cas_TM1810_Csm2"/>
    <property type="match status" value="1"/>
</dbReference>
<proteinExistence type="inferred from homology"/>
<dbReference type="InterPro" id="IPR010149">
    <property type="entry name" value="CRISPR-assoc_prot_Csm2_III-A"/>
</dbReference>